<evidence type="ECO:0000313" key="3">
    <source>
        <dbReference type="Proteomes" id="UP000265520"/>
    </source>
</evidence>
<organism evidence="2 3">
    <name type="scientific">Trifolium medium</name>
    <dbReference type="NCBI Taxonomy" id="97028"/>
    <lineage>
        <taxon>Eukaryota</taxon>
        <taxon>Viridiplantae</taxon>
        <taxon>Streptophyta</taxon>
        <taxon>Embryophyta</taxon>
        <taxon>Tracheophyta</taxon>
        <taxon>Spermatophyta</taxon>
        <taxon>Magnoliopsida</taxon>
        <taxon>eudicotyledons</taxon>
        <taxon>Gunneridae</taxon>
        <taxon>Pentapetalae</taxon>
        <taxon>rosids</taxon>
        <taxon>fabids</taxon>
        <taxon>Fabales</taxon>
        <taxon>Fabaceae</taxon>
        <taxon>Papilionoideae</taxon>
        <taxon>50 kb inversion clade</taxon>
        <taxon>NPAAA clade</taxon>
        <taxon>Hologalegina</taxon>
        <taxon>IRL clade</taxon>
        <taxon>Trifolieae</taxon>
        <taxon>Trifolium</taxon>
    </lineage>
</organism>
<keyword evidence="3" id="KW-1185">Reference proteome</keyword>
<dbReference type="Proteomes" id="UP000265520">
    <property type="component" value="Unassembled WGS sequence"/>
</dbReference>
<comment type="caution">
    <text evidence="2">The sequence shown here is derived from an EMBL/GenBank/DDBJ whole genome shotgun (WGS) entry which is preliminary data.</text>
</comment>
<evidence type="ECO:0000313" key="2">
    <source>
        <dbReference type="EMBL" id="MCI43152.1"/>
    </source>
</evidence>
<feature type="compositionally biased region" description="Gly residues" evidence="1">
    <location>
        <begin position="9"/>
        <end position="20"/>
    </location>
</feature>
<feature type="non-terminal residue" evidence="2">
    <location>
        <position position="67"/>
    </location>
</feature>
<protein>
    <submittedName>
        <fullName evidence="2">Uncharacterized protein</fullName>
    </submittedName>
</protein>
<accession>A0A392S3Z1</accession>
<feature type="region of interest" description="Disordered" evidence="1">
    <location>
        <begin position="1"/>
        <end position="24"/>
    </location>
</feature>
<dbReference type="EMBL" id="LXQA010313461">
    <property type="protein sequence ID" value="MCI43152.1"/>
    <property type="molecule type" value="Genomic_DNA"/>
</dbReference>
<name>A0A392S3Z1_9FABA</name>
<reference evidence="2 3" key="1">
    <citation type="journal article" date="2018" name="Front. Plant Sci.">
        <title>Red Clover (Trifolium pratense) and Zigzag Clover (T. medium) - A Picture of Genomic Similarities and Differences.</title>
        <authorList>
            <person name="Dluhosova J."/>
            <person name="Istvanek J."/>
            <person name="Nedelnik J."/>
            <person name="Repkova J."/>
        </authorList>
    </citation>
    <scope>NUCLEOTIDE SEQUENCE [LARGE SCALE GENOMIC DNA]</scope>
    <source>
        <strain evidence="3">cv. 10/8</strain>
        <tissue evidence="2">Leaf</tissue>
    </source>
</reference>
<proteinExistence type="predicted"/>
<evidence type="ECO:0000256" key="1">
    <source>
        <dbReference type="SAM" id="MobiDB-lite"/>
    </source>
</evidence>
<dbReference type="AlphaFoldDB" id="A0A392S3Z1"/>
<sequence>MSNCDLGEDGGSGQGGNSDGGEGEEVVVVAMMVVGWDRGCGGQDDNGVGDNCCRSGERSVVIDSQFV</sequence>